<dbReference type="InterPro" id="IPR050643">
    <property type="entry name" value="Periplasmic_pilus_chap"/>
</dbReference>
<gene>
    <name evidence="3" type="ORF">SAMN06296065_103265</name>
</gene>
<dbReference type="EMBL" id="FXUI01000003">
    <property type="protein sequence ID" value="SMP61471.1"/>
    <property type="molecule type" value="Genomic_DNA"/>
</dbReference>
<dbReference type="Pfam" id="PF00345">
    <property type="entry name" value="PapD_N"/>
    <property type="match status" value="1"/>
</dbReference>
<reference evidence="3 4" key="1">
    <citation type="submission" date="2017-05" db="EMBL/GenBank/DDBJ databases">
        <authorList>
            <person name="Varghese N."/>
            <person name="Submissions S."/>
        </authorList>
    </citation>
    <scope>NUCLEOTIDE SEQUENCE [LARGE SCALE GENOMIC DNA]</scope>
    <source>
        <strain evidence="3 4">SM16</strain>
    </source>
</reference>
<comment type="caution">
    <text evidence="3">The sequence shown here is derived from an EMBL/GenBank/DDBJ whole genome shotgun (WGS) entry which is preliminary data.</text>
</comment>
<keyword evidence="1" id="KW-0732">Signal</keyword>
<dbReference type="InterPro" id="IPR008962">
    <property type="entry name" value="PapD-like_sf"/>
</dbReference>
<feature type="signal peptide" evidence="1">
    <location>
        <begin position="1"/>
        <end position="20"/>
    </location>
</feature>
<dbReference type="Proteomes" id="UP001157910">
    <property type="component" value="Unassembled WGS sequence"/>
</dbReference>
<dbReference type="InterPro" id="IPR016147">
    <property type="entry name" value="Pili_assmbl_chaperone_N"/>
</dbReference>
<evidence type="ECO:0000259" key="2">
    <source>
        <dbReference type="Pfam" id="PF00345"/>
    </source>
</evidence>
<dbReference type="PANTHER" id="PTHR30251:SF4">
    <property type="entry name" value="SLR1668 PROTEIN"/>
    <property type="match status" value="1"/>
</dbReference>
<dbReference type="Gene3D" id="2.60.40.10">
    <property type="entry name" value="Immunoglobulins"/>
    <property type="match status" value="1"/>
</dbReference>
<name>A0ABY1Q6T1_9SPHN</name>
<evidence type="ECO:0000313" key="3">
    <source>
        <dbReference type="EMBL" id="SMP61471.1"/>
    </source>
</evidence>
<feature type="chain" id="PRO_5047507679" evidence="1">
    <location>
        <begin position="21"/>
        <end position="237"/>
    </location>
</feature>
<sequence>MYVRLSAALAALLSIPNVAAAQASLRVEPLRVVVSAPSQASAITLQNTSAEKVSVQIRVFEWSQANGKDTLTPTTDVVVSPPATTIPGGASYTIRVARTAGAVASGEKSYRLWVDELPAAERKRAEARTVDILIRYDLPVFFGTANASSSLSWKAYKSGGRLLVEATNTGTGHARVEALAVGNVSFGSGLNGYVLPGSMRRWTSAANTPLPATNANLTLVAEVGDREVRAPITIASN</sequence>
<evidence type="ECO:0000256" key="1">
    <source>
        <dbReference type="SAM" id="SignalP"/>
    </source>
</evidence>
<organism evidence="3 4">
    <name type="scientific">Novosphingobium panipatense</name>
    <dbReference type="NCBI Taxonomy" id="428991"/>
    <lineage>
        <taxon>Bacteria</taxon>
        <taxon>Pseudomonadati</taxon>
        <taxon>Pseudomonadota</taxon>
        <taxon>Alphaproteobacteria</taxon>
        <taxon>Sphingomonadales</taxon>
        <taxon>Sphingomonadaceae</taxon>
        <taxon>Novosphingobium</taxon>
    </lineage>
</organism>
<accession>A0ABY1Q6T1</accession>
<dbReference type="SUPFAM" id="SSF49354">
    <property type="entry name" value="PapD-like"/>
    <property type="match status" value="1"/>
</dbReference>
<keyword evidence="4" id="KW-1185">Reference proteome</keyword>
<feature type="domain" description="Pili assembly chaperone N-terminal" evidence="2">
    <location>
        <begin position="25"/>
        <end position="142"/>
    </location>
</feature>
<proteinExistence type="predicted"/>
<protein>
    <submittedName>
        <fullName evidence="3">Fimbrial chaperone protein</fullName>
    </submittedName>
</protein>
<evidence type="ECO:0000313" key="4">
    <source>
        <dbReference type="Proteomes" id="UP001157910"/>
    </source>
</evidence>
<dbReference type="InterPro" id="IPR013783">
    <property type="entry name" value="Ig-like_fold"/>
</dbReference>
<dbReference type="PANTHER" id="PTHR30251">
    <property type="entry name" value="PILUS ASSEMBLY CHAPERONE"/>
    <property type="match status" value="1"/>
</dbReference>
<dbReference type="RefSeq" id="WP_283405681.1">
    <property type="nucleotide sequence ID" value="NZ_FXUI01000003.1"/>
</dbReference>